<dbReference type="AlphaFoldDB" id="A0A0N5AD95"/>
<sequence>DCSYTSEANVEAANATDFSSITSVPHRRLTDYLLDPTRYNKRIRPARNHSKPTEVHIAMSLYQIIQSEREQYVKMNMWMIQSWVDELLGWDPKKFGGIKSIILPHDSLWIPDTYLYNSVVMSHDENERYMNIKLTTLHDNGKAGAQISFLYPAIYSVSCRLNVLYFPYDLQNCTLVIGSWTHDSLSLDYTADPRVNMQPFIDNGEWDVEDFTTTRHVKYQCCDIPWIILRAHLVIRRKPLYYLINLVIPTSIITLVAITGFFTPGSTDEERSEKINLGITTLLAMSILMLIVSDAMPTTSDFVPLIVWFYLAIMIIISIATLITTVILKIHKRRVTNKLPAQIYRRFMFGCIAPCVNLSAPPLLTALWNELDAFSKLNVKLYSLNIFIITNSLHEMRRRRQCALEWEYFATILDRIFLIIFSLIVIAATAALMLVGWMAHPRQAPLS</sequence>
<keyword evidence="3 5" id="KW-1133">Transmembrane helix</keyword>
<evidence type="ECO:0000313" key="8">
    <source>
        <dbReference type="Proteomes" id="UP000046393"/>
    </source>
</evidence>
<evidence type="ECO:0000256" key="1">
    <source>
        <dbReference type="ARBA" id="ARBA00004141"/>
    </source>
</evidence>
<keyword evidence="5" id="KW-0407">Ion channel</keyword>
<keyword evidence="2 5" id="KW-0812">Transmembrane</keyword>
<dbReference type="Pfam" id="PF02932">
    <property type="entry name" value="Neur_chan_memb"/>
    <property type="match status" value="1"/>
</dbReference>
<dbReference type="Proteomes" id="UP000046393">
    <property type="component" value="Unplaced"/>
</dbReference>
<comment type="similarity">
    <text evidence="5">Belongs to the ligand-gated ion channel (TC 1.A.9) family.</text>
</comment>
<evidence type="ECO:0000313" key="9">
    <source>
        <dbReference type="WBParaSite" id="SMUV_0000213501-mRNA-1"/>
    </source>
</evidence>
<feature type="transmembrane region" description="Helical" evidence="5">
    <location>
        <begin position="240"/>
        <end position="263"/>
    </location>
</feature>
<dbReference type="STRING" id="451379.A0A0N5AD95"/>
<dbReference type="SUPFAM" id="SSF90112">
    <property type="entry name" value="Neurotransmitter-gated ion-channel transmembrane pore"/>
    <property type="match status" value="1"/>
</dbReference>
<dbReference type="InterPro" id="IPR006201">
    <property type="entry name" value="Neur_channel"/>
</dbReference>
<dbReference type="WBParaSite" id="SMUV_0000213501-mRNA-1">
    <property type="protein sequence ID" value="SMUV_0000213501-mRNA-1"/>
    <property type="gene ID" value="SMUV_0000213501"/>
</dbReference>
<evidence type="ECO:0000259" key="6">
    <source>
        <dbReference type="Pfam" id="PF02931"/>
    </source>
</evidence>
<dbReference type="FunFam" id="2.70.170.10:FF:000028">
    <property type="entry name" value="AcetylCholine Receptor"/>
    <property type="match status" value="1"/>
</dbReference>
<dbReference type="SUPFAM" id="SSF63712">
    <property type="entry name" value="Nicotinic receptor ligand binding domain-like"/>
    <property type="match status" value="1"/>
</dbReference>
<dbReference type="InterPro" id="IPR006029">
    <property type="entry name" value="Neurotrans-gated_channel_TM"/>
</dbReference>
<name>A0A0N5AD95_9BILA</name>
<dbReference type="GO" id="GO:0005230">
    <property type="term" value="F:extracellular ligand-gated monoatomic ion channel activity"/>
    <property type="evidence" value="ECO:0007669"/>
    <property type="project" value="InterPro"/>
</dbReference>
<dbReference type="Gene3D" id="1.20.58.390">
    <property type="entry name" value="Neurotransmitter-gated ion-channel transmembrane domain"/>
    <property type="match status" value="2"/>
</dbReference>
<dbReference type="GO" id="GO:0004888">
    <property type="term" value="F:transmembrane signaling receptor activity"/>
    <property type="evidence" value="ECO:0007669"/>
    <property type="project" value="InterPro"/>
</dbReference>
<keyword evidence="5" id="KW-0813">Transport</keyword>
<dbReference type="PANTHER" id="PTHR18945">
    <property type="entry name" value="NEUROTRANSMITTER GATED ION CHANNEL"/>
    <property type="match status" value="1"/>
</dbReference>
<accession>A0A0N5AD95</accession>
<evidence type="ECO:0000256" key="3">
    <source>
        <dbReference type="ARBA" id="ARBA00022989"/>
    </source>
</evidence>
<comment type="subcellular location">
    <subcellularLocation>
        <location evidence="1">Membrane</location>
        <topology evidence="1">Multi-pass membrane protein</topology>
    </subcellularLocation>
</comment>
<dbReference type="GO" id="GO:0016020">
    <property type="term" value="C:membrane"/>
    <property type="evidence" value="ECO:0007669"/>
    <property type="project" value="UniProtKB-SubCell"/>
</dbReference>
<evidence type="ECO:0000259" key="7">
    <source>
        <dbReference type="Pfam" id="PF02932"/>
    </source>
</evidence>
<evidence type="ECO:0000256" key="2">
    <source>
        <dbReference type="ARBA" id="ARBA00022692"/>
    </source>
</evidence>
<feature type="domain" description="Neurotransmitter-gated ion-channel ligand-binding" evidence="6">
    <location>
        <begin position="27"/>
        <end position="239"/>
    </location>
</feature>
<dbReference type="InterPro" id="IPR018000">
    <property type="entry name" value="Neurotransmitter_ion_chnl_CS"/>
</dbReference>
<dbReference type="CDD" id="cd19051">
    <property type="entry name" value="LGIC_TM_cation"/>
    <property type="match status" value="1"/>
</dbReference>
<dbReference type="PRINTS" id="PR00252">
    <property type="entry name" value="NRIONCHANNEL"/>
</dbReference>
<dbReference type="Pfam" id="PF02931">
    <property type="entry name" value="Neur_chan_LBD"/>
    <property type="match status" value="1"/>
</dbReference>
<dbReference type="InterPro" id="IPR006202">
    <property type="entry name" value="Neur_chan_lig-bd"/>
</dbReference>
<feature type="transmembrane region" description="Helical" evidence="5">
    <location>
        <begin position="416"/>
        <end position="439"/>
    </location>
</feature>
<feature type="domain" description="Neurotransmitter-gated ion-channel transmembrane" evidence="7">
    <location>
        <begin position="246"/>
        <end position="343"/>
    </location>
</feature>
<dbReference type="Gene3D" id="2.70.170.10">
    <property type="entry name" value="Neurotransmitter-gated ion-channel ligand-binding domain"/>
    <property type="match status" value="1"/>
</dbReference>
<dbReference type="InterPro" id="IPR036734">
    <property type="entry name" value="Neur_chan_lig-bd_sf"/>
</dbReference>
<feature type="transmembrane region" description="Helical" evidence="5">
    <location>
        <begin position="305"/>
        <end position="327"/>
    </location>
</feature>
<evidence type="ECO:0000256" key="4">
    <source>
        <dbReference type="ARBA" id="ARBA00023136"/>
    </source>
</evidence>
<keyword evidence="8" id="KW-1185">Reference proteome</keyword>
<keyword evidence="4 5" id="KW-0472">Membrane</keyword>
<organism evidence="8 9">
    <name type="scientific">Syphacia muris</name>
    <dbReference type="NCBI Taxonomy" id="451379"/>
    <lineage>
        <taxon>Eukaryota</taxon>
        <taxon>Metazoa</taxon>
        <taxon>Ecdysozoa</taxon>
        <taxon>Nematoda</taxon>
        <taxon>Chromadorea</taxon>
        <taxon>Rhabditida</taxon>
        <taxon>Spirurina</taxon>
        <taxon>Oxyuridomorpha</taxon>
        <taxon>Oxyuroidea</taxon>
        <taxon>Oxyuridae</taxon>
        <taxon>Syphacia</taxon>
    </lineage>
</organism>
<evidence type="ECO:0000256" key="5">
    <source>
        <dbReference type="RuleBase" id="RU000687"/>
    </source>
</evidence>
<dbReference type="InterPro" id="IPR036719">
    <property type="entry name" value="Neuro-gated_channel_TM_sf"/>
</dbReference>
<reference evidence="9" key="1">
    <citation type="submission" date="2017-02" db="UniProtKB">
        <authorList>
            <consortium name="WormBaseParasite"/>
        </authorList>
    </citation>
    <scope>IDENTIFICATION</scope>
</reference>
<proteinExistence type="inferred from homology"/>
<dbReference type="InterPro" id="IPR038050">
    <property type="entry name" value="Neuro_actylchol_rec"/>
</dbReference>
<feature type="transmembrane region" description="Helical" evidence="5">
    <location>
        <begin position="275"/>
        <end position="293"/>
    </location>
</feature>
<keyword evidence="5" id="KW-0406">Ion transport</keyword>
<protein>
    <submittedName>
        <fullName evidence="9">Neur_chan_LBD domain-containing protein</fullName>
    </submittedName>
</protein>
<dbReference type="PROSITE" id="PS00236">
    <property type="entry name" value="NEUROTR_ION_CHANNEL"/>
    <property type="match status" value="1"/>
</dbReference>
<dbReference type="CDD" id="cd18997">
    <property type="entry name" value="LGIC_ECD_nAChR"/>
    <property type="match status" value="1"/>
</dbReference>